<dbReference type="GO" id="GO:0008009">
    <property type="term" value="F:chemokine activity"/>
    <property type="evidence" value="ECO:0007669"/>
    <property type="project" value="InterPro"/>
</dbReference>
<dbReference type="EMBL" id="JAYKXH010000013">
    <property type="protein sequence ID" value="KAK7148467.1"/>
    <property type="molecule type" value="Genomic_DNA"/>
</dbReference>
<keyword evidence="6" id="KW-1185">Reference proteome</keyword>
<feature type="region of interest" description="Disordered" evidence="2">
    <location>
        <begin position="94"/>
        <end position="123"/>
    </location>
</feature>
<keyword evidence="3" id="KW-0732">Signal</keyword>
<accession>A0AAN9H1Z3</accession>
<dbReference type="Pfam" id="PF00048">
    <property type="entry name" value="IL8"/>
    <property type="match status" value="1"/>
</dbReference>
<dbReference type="Proteomes" id="UP001364617">
    <property type="component" value="Unassembled WGS sequence"/>
</dbReference>
<dbReference type="GO" id="GO:0006955">
    <property type="term" value="P:immune response"/>
    <property type="evidence" value="ECO:0007669"/>
    <property type="project" value="InterPro"/>
</dbReference>
<evidence type="ECO:0000259" key="4">
    <source>
        <dbReference type="Pfam" id="PF00048"/>
    </source>
</evidence>
<dbReference type="InterPro" id="IPR001811">
    <property type="entry name" value="Chemokine_IL8-like_dom"/>
</dbReference>
<evidence type="ECO:0000256" key="1">
    <source>
        <dbReference type="ARBA" id="ARBA00022514"/>
    </source>
</evidence>
<evidence type="ECO:0000313" key="5">
    <source>
        <dbReference type="EMBL" id="KAK7148467.1"/>
    </source>
</evidence>
<feature type="domain" description="Chemokine interleukin-8-like" evidence="4">
    <location>
        <begin position="30"/>
        <end position="88"/>
    </location>
</feature>
<evidence type="ECO:0000256" key="2">
    <source>
        <dbReference type="SAM" id="MobiDB-lite"/>
    </source>
</evidence>
<feature type="chain" id="PRO_5042918969" description="Chemokine interleukin-8-like domain-containing protein" evidence="3">
    <location>
        <begin position="25"/>
        <end position="123"/>
    </location>
</feature>
<dbReference type="PRINTS" id="PR00436">
    <property type="entry name" value="INTERLEUKIN8"/>
</dbReference>
<name>A0AAN9H1Z3_9TELE</name>
<feature type="compositionally biased region" description="Basic residues" evidence="2">
    <location>
        <begin position="101"/>
        <end position="123"/>
    </location>
</feature>
<gene>
    <name evidence="5" type="ORF">R3I93_012712</name>
</gene>
<evidence type="ECO:0000313" key="6">
    <source>
        <dbReference type="Proteomes" id="UP001364617"/>
    </source>
</evidence>
<proteinExistence type="predicted"/>
<organism evidence="5 6">
    <name type="scientific">Phoxinus phoxinus</name>
    <name type="common">Eurasian minnow</name>
    <dbReference type="NCBI Taxonomy" id="58324"/>
    <lineage>
        <taxon>Eukaryota</taxon>
        <taxon>Metazoa</taxon>
        <taxon>Chordata</taxon>
        <taxon>Craniata</taxon>
        <taxon>Vertebrata</taxon>
        <taxon>Euteleostomi</taxon>
        <taxon>Actinopterygii</taxon>
        <taxon>Neopterygii</taxon>
        <taxon>Teleostei</taxon>
        <taxon>Ostariophysi</taxon>
        <taxon>Cypriniformes</taxon>
        <taxon>Leuciscidae</taxon>
        <taxon>Phoxininae</taxon>
        <taxon>Phoxinus</taxon>
    </lineage>
</organism>
<keyword evidence="1" id="KW-0202">Cytokine</keyword>
<protein>
    <recommendedName>
        <fullName evidence="4">Chemokine interleukin-8-like domain-containing protein</fullName>
    </recommendedName>
</protein>
<sequence>MTQIAYALLAFNLSILLTVQGVETQTVPKTCRCPQVKNRVQGPFSDFKVTPKGPNCLQNEIIVTQQKNNNHVCLNPEGRQGKRLLKCWQRVQKSGKDSKKCIRRQNQRPRQRKRMQTKSKKAT</sequence>
<dbReference type="InterPro" id="IPR036048">
    <property type="entry name" value="Interleukin_8-like_sf"/>
</dbReference>
<dbReference type="GO" id="GO:0005615">
    <property type="term" value="C:extracellular space"/>
    <property type="evidence" value="ECO:0007669"/>
    <property type="project" value="UniProtKB-KW"/>
</dbReference>
<reference evidence="5 6" key="1">
    <citation type="submission" date="2024-02" db="EMBL/GenBank/DDBJ databases">
        <title>Chromosome-level genome assembly of the Eurasian Minnow (Phoxinus phoxinus).</title>
        <authorList>
            <person name="Oriowo T.O."/>
            <person name="Martin S."/>
            <person name="Stange M."/>
            <person name="Chrysostomakis Y."/>
            <person name="Brown T."/>
            <person name="Winkler S."/>
            <person name="Kukowka S."/>
            <person name="Myers E.W."/>
            <person name="Bohne A."/>
        </authorList>
    </citation>
    <scope>NUCLEOTIDE SEQUENCE [LARGE SCALE GENOMIC DNA]</scope>
    <source>
        <strain evidence="5">ZFMK-TIS-60720</strain>
        <tissue evidence="5">Whole Organism</tissue>
    </source>
</reference>
<evidence type="ECO:0000256" key="3">
    <source>
        <dbReference type="SAM" id="SignalP"/>
    </source>
</evidence>
<comment type="caution">
    <text evidence="5">The sequence shown here is derived from an EMBL/GenBank/DDBJ whole genome shotgun (WGS) entry which is preliminary data.</text>
</comment>
<dbReference type="SUPFAM" id="SSF54117">
    <property type="entry name" value="Interleukin 8-like chemokines"/>
    <property type="match status" value="1"/>
</dbReference>
<dbReference type="AlphaFoldDB" id="A0AAN9H1Z3"/>
<dbReference type="Gene3D" id="2.40.50.40">
    <property type="match status" value="1"/>
</dbReference>
<feature type="signal peptide" evidence="3">
    <location>
        <begin position="1"/>
        <end position="24"/>
    </location>
</feature>